<evidence type="ECO:0000259" key="11">
    <source>
        <dbReference type="PROSITE" id="PS50158"/>
    </source>
</evidence>
<reference evidence="12" key="1">
    <citation type="journal article" date="2019" name="Sci. Rep.">
        <title>Draft genome of Tanacetum cinerariifolium, the natural source of mosquito coil.</title>
        <authorList>
            <person name="Yamashiro T."/>
            <person name="Shiraishi A."/>
            <person name="Satake H."/>
            <person name="Nakayama K."/>
        </authorList>
    </citation>
    <scope>NUCLEOTIDE SEQUENCE</scope>
</reference>
<dbReference type="InterPro" id="IPR005162">
    <property type="entry name" value="Retrotrans_gag_dom"/>
</dbReference>
<dbReference type="InterPro" id="IPR043128">
    <property type="entry name" value="Rev_trsase/Diguanyl_cyclase"/>
</dbReference>
<gene>
    <name evidence="12" type="ORF">Tci_136342</name>
</gene>
<feature type="non-terminal residue" evidence="12">
    <location>
        <position position="2018"/>
    </location>
</feature>
<dbReference type="Pfam" id="PF00078">
    <property type="entry name" value="RVT_1"/>
    <property type="match status" value="1"/>
</dbReference>
<evidence type="ECO:0000256" key="7">
    <source>
        <dbReference type="ARBA" id="ARBA00022918"/>
    </source>
</evidence>
<dbReference type="GO" id="GO:0008270">
    <property type="term" value="F:zinc ion binding"/>
    <property type="evidence" value="ECO:0007669"/>
    <property type="project" value="UniProtKB-KW"/>
</dbReference>
<dbReference type="Pfam" id="PF13976">
    <property type="entry name" value="gag_pre-integrs"/>
    <property type="match status" value="1"/>
</dbReference>
<feature type="compositionally biased region" description="Basic and acidic residues" evidence="10">
    <location>
        <begin position="1683"/>
        <end position="1699"/>
    </location>
</feature>
<keyword evidence="9" id="KW-0175">Coiled coil</keyword>
<proteinExistence type="predicted"/>
<dbReference type="Pfam" id="PF03732">
    <property type="entry name" value="Retrotrans_gag"/>
    <property type="match status" value="1"/>
</dbReference>
<dbReference type="Pfam" id="PF00098">
    <property type="entry name" value="zf-CCHC"/>
    <property type="match status" value="1"/>
</dbReference>
<dbReference type="InterPro" id="IPR043502">
    <property type="entry name" value="DNA/RNA_pol_sf"/>
</dbReference>
<dbReference type="InterPro" id="IPR021109">
    <property type="entry name" value="Peptidase_aspartic_dom_sf"/>
</dbReference>
<protein>
    <recommendedName>
        <fullName evidence="1">RNA-directed DNA polymerase</fullName>
        <ecNumber evidence="1">2.7.7.49</ecNumber>
    </recommendedName>
</protein>
<dbReference type="SMART" id="SM00343">
    <property type="entry name" value="ZnF_C2HC"/>
    <property type="match status" value="1"/>
</dbReference>
<keyword evidence="4" id="KW-0540">Nuclease</keyword>
<dbReference type="InterPro" id="IPR000477">
    <property type="entry name" value="RT_dom"/>
</dbReference>
<keyword evidence="3" id="KW-0548">Nucleotidyltransferase</keyword>
<dbReference type="InterPro" id="IPR001878">
    <property type="entry name" value="Znf_CCHC"/>
</dbReference>
<feature type="region of interest" description="Disordered" evidence="10">
    <location>
        <begin position="1654"/>
        <end position="1699"/>
    </location>
</feature>
<dbReference type="EC" id="2.7.7.49" evidence="1"/>
<dbReference type="GO" id="GO:0003676">
    <property type="term" value="F:nucleic acid binding"/>
    <property type="evidence" value="ECO:0007669"/>
    <property type="project" value="InterPro"/>
</dbReference>
<feature type="coiled-coil region" evidence="9">
    <location>
        <begin position="159"/>
        <end position="186"/>
    </location>
</feature>
<dbReference type="FunFam" id="3.10.20.370:FF:000001">
    <property type="entry name" value="Retrovirus-related Pol polyprotein from transposon 17.6-like protein"/>
    <property type="match status" value="1"/>
</dbReference>
<evidence type="ECO:0000256" key="10">
    <source>
        <dbReference type="SAM" id="MobiDB-lite"/>
    </source>
</evidence>
<feature type="domain" description="CCHC-type" evidence="11">
    <location>
        <begin position="305"/>
        <end position="320"/>
    </location>
</feature>
<evidence type="ECO:0000256" key="2">
    <source>
        <dbReference type="ARBA" id="ARBA00022679"/>
    </source>
</evidence>
<keyword evidence="7 12" id="KW-0695">RNA-directed DNA polymerase</keyword>
<dbReference type="FunFam" id="3.30.70.270:FF:000020">
    <property type="entry name" value="Transposon Tf2-6 polyprotein-like Protein"/>
    <property type="match status" value="1"/>
</dbReference>
<feature type="region of interest" description="Disordered" evidence="10">
    <location>
        <begin position="870"/>
        <end position="890"/>
    </location>
</feature>
<dbReference type="GO" id="GO:0016787">
    <property type="term" value="F:hydrolase activity"/>
    <property type="evidence" value="ECO:0007669"/>
    <property type="project" value="UniProtKB-KW"/>
</dbReference>
<dbReference type="Gene3D" id="2.40.70.10">
    <property type="entry name" value="Acid Proteases"/>
    <property type="match status" value="1"/>
</dbReference>
<evidence type="ECO:0000256" key="6">
    <source>
        <dbReference type="ARBA" id="ARBA00022801"/>
    </source>
</evidence>
<feature type="compositionally biased region" description="Polar residues" evidence="10">
    <location>
        <begin position="487"/>
        <end position="499"/>
    </location>
</feature>
<evidence type="ECO:0000256" key="4">
    <source>
        <dbReference type="ARBA" id="ARBA00022722"/>
    </source>
</evidence>
<evidence type="ECO:0000256" key="5">
    <source>
        <dbReference type="ARBA" id="ARBA00022759"/>
    </source>
</evidence>
<dbReference type="EMBL" id="BKCJ010029683">
    <property type="protein sequence ID" value="GEV64365.1"/>
    <property type="molecule type" value="Genomic_DNA"/>
</dbReference>
<dbReference type="CDD" id="cd09274">
    <property type="entry name" value="RNase_HI_RT_Ty3"/>
    <property type="match status" value="1"/>
</dbReference>
<accession>A0A699GPB7</accession>
<feature type="compositionally biased region" description="Polar residues" evidence="10">
    <location>
        <begin position="272"/>
        <end position="284"/>
    </location>
</feature>
<feature type="compositionally biased region" description="Polar residues" evidence="10">
    <location>
        <begin position="212"/>
        <end position="228"/>
    </location>
</feature>
<sequence length="2018" mass="229703">MHNNIMAAGSKDRPPMLAIERYPQWRSRFLRHIDTRPYGDALRKCILNGPYIHTTVVVQAVAATDDSPVIPKHTIVETPMNMSPENKAHFESEKEAIHLIFTGIGDEIYLTVDACQTAQEMWKAIERLQQGESLNIQDPEWSRFVTIVKQKHKLDEVSYHKLFDILKQYQKEVNELRAERLARNANPLARVATAQANQDPYYQTSKFHKSYAPSSNPSIPTRSHTTTRYKGKDIAKPITPPSEIYKPTNNNLKMSSNSRNKNVDTTLRYKNDNQSGQSGSQRTVNVAGARDNVGSPVVQKSGIQCFNCKEFGHFAKECRKPKRDKDFAYHKEKMLLCKQAEKVFQEKHDELVKQSLLTKSHYESLVKHKTKVITDLKLKEEKNIDKMLSMEKQLKFLNEIIYKRNQSIQTIHMIAPKVLTYNGRPTFANPRYLKQAQSEIPCLYAFPYDQSTHANRLIPDGEETLALEKESRSKLNKDSVRPYDYCNPSSNLTPSTNPNLKGRNHRRSKQRIEDFNLEELSPPIVMMAGQRTMAQLLQAPIEGYDDAIVVPAITADNFELKHGLFTLVQNKQFFGHDKEDPHAHVRYFNKVTSTLKFPNVPNTSIKLMLFPFSLEGAARIWLEKEPPRSIFTWDDLVSKFINQFFPPSKTTNLRNEITNFQQRFDESFNSLNSAAGGNFLDKMPRKCLAIIERKSKVHYSINKPVVAKVITNTSTSGISPDVAELKDMVKALLLDRRSQSPAPVKAVKESCVIVEAPAYQAPAPQTQGVSKEDFSAYVKANDAVMRNMQTQGQNMQNQLTNLTDLITKFVNSNSASTSSSGTLPSNTIANPRSDLKAITTRSGVSYDGPQISPSISFHPKVVENELEATKDTVNPTNNESTKDVQPQVVQSESPVLTSKPAASPIFEPVIAPVTLIGNKEKLSEMARTPLNEHFSAVLHKKLPKKLGDPGKFLIPCDFPGMAECLALADLGTSINLMPFFVWKILSLPDLKPTCITLELADRSISRSVGVAEDVHVKVGSFHFSTDCVVVDFDADPRVPLILRRSFLKTGRALIDVFEVVSSTSSTLTPFENSNFLLEEVDAFLAIEDDPTSSTFYQPYLDPKGDILLLEAFHPSPPPNQGNYLPEVELKDLPPHLEYAFLEGDDKLPVIIAKDLSVEEKTALITMLKRLARNQYYYFLDGFSGYFQIPIDPKDQEKTTFTWPYGMFAYRRMPFGLCNAPSTFQRCMTAIFHDLIEKTMEVFMDDFSIFGNSFQSCLSYLKRMLKRLCLNWEKSHFIVKEGIVLGHKISKQWIEVDKAKVDVITKLPHPTTVKGFRSFFGHASFYRRFNKEFSKIARPMTKLLKKDTPIIFSQECVDAFQTLKRKLTEAPILIALDWDMPFELMCDASDYAIGAVLRQCQDKHFRPIHYASKTMTEAKSNYTTTEKEMLAVVYTFEKFRSYLIMNKSIVYTDHFTLKYLFLKKDSKARLLRWVLLLQEFTFKVIDTKGAENLATDHLSRLENPHQNVLNPKEINESFPLETLNLVSTHGNQSTSWFANFANYHAGNFVIKDMSSQQKSKFFKDVKHYFLDDPYLFKVYANQVIKSVYLARTPLKSLRLAIMDLQETSGQVEVSNLGLKRILERAVGENRVSWSDKLDDALWAFRTTYKTPIGCNGYNKKRTKSMQNRTKPSTKRKAWKSQQKVKPDKIKARETKKSKGKKVKELKLPIYKDVKKGGKNDTVCNEQASNVFRKEREQYLEIQDLKAQLQDKNIPISELKKLIEKCKGKSLETKFDKPSVVRQLNAQRIPKPSVLGKPAPFSDSLKRKYFSETKSVLKTNVSEGLSKTVTAQTLPQTARQAIVQLIIFIVDYGCTKHMTGNLKLLCNFVEKYLVGQFCDADLEVAFRKSTCFVRDLQGNDLLTDNHGSENTISLKESTSWTLLCLMAKASPTQAWLWHRRLSHLNFDYINLLSKNDVVIGLPKLKYVKDQLCSSCEVSKAKRSSFKSKVVPSSKGRLNLLHMDLCGPMRVASINWKKYIL</sequence>
<feature type="region of interest" description="Disordered" evidence="10">
    <location>
        <begin position="486"/>
        <end position="507"/>
    </location>
</feature>
<evidence type="ECO:0000256" key="3">
    <source>
        <dbReference type="ARBA" id="ARBA00022695"/>
    </source>
</evidence>
<dbReference type="SUPFAM" id="SSF56672">
    <property type="entry name" value="DNA/RNA polymerases"/>
    <property type="match status" value="1"/>
</dbReference>
<feature type="region of interest" description="Disordered" evidence="10">
    <location>
        <begin position="206"/>
        <end position="290"/>
    </location>
</feature>
<dbReference type="InterPro" id="IPR050951">
    <property type="entry name" value="Retrovirus_Pol_polyprotein"/>
</dbReference>
<dbReference type="Pfam" id="PF17917">
    <property type="entry name" value="RT_RNaseH"/>
    <property type="match status" value="1"/>
</dbReference>
<dbReference type="GO" id="GO:0004519">
    <property type="term" value="F:endonuclease activity"/>
    <property type="evidence" value="ECO:0007669"/>
    <property type="project" value="UniProtKB-KW"/>
</dbReference>
<dbReference type="GO" id="GO:0003964">
    <property type="term" value="F:RNA-directed DNA polymerase activity"/>
    <property type="evidence" value="ECO:0007669"/>
    <property type="project" value="UniProtKB-KW"/>
</dbReference>
<keyword evidence="8" id="KW-0862">Zinc</keyword>
<keyword evidence="6" id="KW-0378">Hydrolase</keyword>
<keyword evidence="2" id="KW-0808">Transferase</keyword>
<dbReference type="Gene3D" id="4.10.60.10">
    <property type="entry name" value="Zinc finger, CCHC-type"/>
    <property type="match status" value="1"/>
</dbReference>
<dbReference type="PROSITE" id="PS50158">
    <property type="entry name" value="ZF_CCHC"/>
    <property type="match status" value="1"/>
</dbReference>
<feature type="compositionally biased region" description="Polar residues" evidence="10">
    <location>
        <begin position="247"/>
        <end position="265"/>
    </location>
</feature>
<dbReference type="PANTHER" id="PTHR37984">
    <property type="entry name" value="PROTEIN CBG26694"/>
    <property type="match status" value="1"/>
</dbReference>
<keyword evidence="8" id="KW-0479">Metal-binding</keyword>
<name>A0A699GPB7_TANCI</name>
<organism evidence="12">
    <name type="scientific">Tanacetum cinerariifolium</name>
    <name type="common">Dalmatian daisy</name>
    <name type="synonym">Chrysanthemum cinerariifolium</name>
    <dbReference type="NCBI Taxonomy" id="118510"/>
    <lineage>
        <taxon>Eukaryota</taxon>
        <taxon>Viridiplantae</taxon>
        <taxon>Streptophyta</taxon>
        <taxon>Embryophyta</taxon>
        <taxon>Tracheophyta</taxon>
        <taxon>Spermatophyta</taxon>
        <taxon>Magnoliopsida</taxon>
        <taxon>eudicotyledons</taxon>
        <taxon>Gunneridae</taxon>
        <taxon>Pentapetalae</taxon>
        <taxon>asterids</taxon>
        <taxon>campanulids</taxon>
        <taxon>Asterales</taxon>
        <taxon>Asteraceae</taxon>
        <taxon>Asteroideae</taxon>
        <taxon>Anthemideae</taxon>
        <taxon>Anthemidinae</taxon>
        <taxon>Tanacetum</taxon>
    </lineage>
</organism>
<keyword evidence="8" id="KW-0863">Zinc-finger</keyword>
<dbReference type="SUPFAM" id="SSF57756">
    <property type="entry name" value="Retrovirus zinc finger-like domains"/>
    <property type="match status" value="1"/>
</dbReference>
<evidence type="ECO:0000256" key="9">
    <source>
        <dbReference type="SAM" id="Coils"/>
    </source>
</evidence>
<evidence type="ECO:0000256" key="1">
    <source>
        <dbReference type="ARBA" id="ARBA00012493"/>
    </source>
</evidence>
<evidence type="ECO:0000256" key="8">
    <source>
        <dbReference type="PROSITE-ProRule" id="PRU00047"/>
    </source>
</evidence>
<evidence type="ECO:0000313" key="12">
    <source>
        <dbReference type="EMBL" id="GEV64365.1"/>
    </source>
</evidence>
<dbReference type="InterPro" id="IPR025724">
    <property type="entry name" value="GAG-pre-integrase_dom"/>
</dbReference>
<dbReference type="Gene3D" id="3.30.70.270">
    <property type="match status" value="2"/>
</dbReference>
<dbReference type="InterPro" id="IPR041373">
    <property type="entry name" value="RT_RNaseH"/>
</dbReference>
<comment type="caution">
    <text evidence="12">The sequence shown here is derived from an EMBL/GenBank/DDBJ whole genome shotgun (WGS) entry which is preliminary data.</text>
</comment>
<dbReference type="CDD" id="cd01647">
    <property type="entry name" value="RT_LTR"/>
    <property type="match status" value="1"/>
</dbReference>
<dbReference type="PANTHER" id="PTHR37984:SF5">
    <property type="entry name" value="PROTEIN NYNRIN-LIKE"/>
    <property type="match status" value="1"/>
</dbReference>
<dbReference type="CDD" id="cd00303">
    <property type="entry name" value="retropepsin_like"/>
    <property type="match status" value="1"/>
</dbReference>
<dbReference type="Gene3D" id="3.10.10.10">
    <property type="entry name" value="HIV Type 1 Reverse Transcriptase, subunit A, domain 1"/>
    <property type="match status" value="1"/>
</dbReference>
<keyword evidence="5" id="KW-0255">Endonuclease</keyword>
<dbReference type="InterPro" id="IPR036875">
    <property type="entry name" value="Znf_CCHC_sf"/>
</dbReference>